<dbReference type="AlphaFoldDB" id="A0A382PYM7"/>
<evidence type="ECO:0000256" key="1">
    <source>
        <dbReference type="SAM" id="MobiDB-lite"/>
    </source>
</evidence>
<dbReference type="SMART" id="SM00327">
    <property type="entry name" value="VWA"/>
    <property type="match status" value="1"/>
</dbReference>
<organism evidence="3">
    <name type="scientific">marine metagenome</name>
    <dbReference type="NCBI Taxonomy" id="408172"/>
    <lineage>
        <taxon>unclassified sequences</taxon>
        <taxon>metagenomes</taxon>
        <taxon>ecological metagenomes</taxon>
    </lineage>
</organism>
<dbReference type="InterPro" id="IPR002035">
    <property type="entry name" value="VWF_A"/>
</dbReference>
<feature type="non-terminal residue" evidence="3">
    <location>
        <position position="338"/>
    </location>
</feature>
<evidence type="ECO:0000259" key="2">
    <source>
        <dbReference type="PROSITE" id="PS50234"/>
    </source>
</evidence>
<gene>
    <name evidence="3" type="ORF">METZ01_LOCUS330821</name>
</gene>
<dbReference type="Gene3D" id="3.40.50.410">
    <property type="entry name" value="von Willebrand factor, type A domain"/>
    <property type="match status" value="1"/>
</dbReference>
<feature type="domain" description="VWFA" evidence="2">
    <location>
        <begin position="179"/>
        <end position="338"/>
    </location>
</feature>
<proteinExistence type="predicted"/>
<dbReference type="InterPro" id="IPR036465">
    <property type="entry name" value="vWFA_dom_sf"/>
</dbReference>
<dbReference type="EMBL" id="UINC01110453">
    <property type="protein sequence ID" value="SVC77967.1"/>
    <property type="molecule type" value="Genomic_DNA"/>
</dbReference>
<feature type="region of interest" description="Disordered" evidence="1">
    <location>
        <begin position="59"/>
        <end position="84"/>
    </location>
</feature>
<dbReference type="PANTHER" id="PTHR45737">
    <property type="entry name" value="VON WILLEBRAND FACTOR A DOMAIN-CONTAINING PROTEIN 5A"/>
    <property type="match status" value="1"/>
</dbReference>
<sequence length="338" mass="36829">IFTTKIANIGPGELVSISIGYQESFRYSQGEFSLRFPMVVGPRYIPGTQNITGFSGTGWAENTDEVPDASRITPPVADPDDGPINPVRIRVDIDAGFPINVHSSSHTIKATQDSTGTHVELATQSVPADSDFVLEWRPLVGNAPAAALFSDVFQGNTYALLMLMPPSEQDALTERLPRETIFVIDTSGSMDGDSIIQAKAALQMALRRLAPGDHFNVIQFDSTASKLFGTSQPATSKKIEQAIRYVKRLRADNGTEMMQALVLALDTASELNKVRQVIFITDGAVGNEPALFSYIQKYLGRSRLFTVGIGSAPNSFFMRKAAEFGHGTFTYIGYQHQV</sequence>
<evidence type="ECO:0000313" key="3">
    <source>
        <dbReference type="EMBL" id="SVC77967.1"/>
    </source>
</evidence>
<reference evidence="3" key="1">
    <citation type="submission" date="2018-05" db="EMBL/GenBank/DDBJ databases">
        <authorList>
            <person name="Lanie J.A."/>
            <person name="Ng W.-L."/>
            <person name="Kazmierczak K.M."/>
            <person name="Andrzejewski T.M."/>
            <person name="Davidsen T.M."/>
            <person name="Wayne K.J."/>
            <person name="Tettelin H."/>
            <person name="Glass J.I."/>
            <person name="Rusch D."/>
            <person name="Podicherti R."/>
            <person name="Tsui H.-C.T."/>
            <person name="Winkler M.E."/>
        </authorList>
    </citation>
    <scope>NUCLEOTIDE SEQUENCE</scope>
</reference>
<feature type="non-terminal residue" evidence="3">
    <location>
        <position position="1"/>
    </location>
</feature>
<dbReference type="PROSITE" id="PS50234">
    <property type="entry name" value="VWFA"/>
    <property type="match status" value="1"/>
</dbReference>
<name>A0A382PYM7_9ZZZZ</name>
<dbReference type="Pfam" id="PF13768">
    <property type="entry name" value="VWA_3"/>
    <property type="match status" value="1"/>
</dbReference>
<dbReference type="PANTHER" id="PTHR45737:SF6">
    <property type="entry name" value="VON WILLEBRAND FACTOR A DOMAIN-CONTAINING PROTEIN 5A"/>
    <property type="match status" value="1"/>
</dbReference>
<protein>
    <recommendedName>
        <fullName evidence="2">VWFA domain-containing protein</fullName>
    </recommendedName>
</protein>
<dbReference type="SUPFAM" id="SSF53300">
    <property type="entry name" value="vWA-like"/>
    <property type="match status" value="1"/>
</dbReference>
<accession>A0A382PYM7</accession>